<feature type="binding site" evidence="4">
    <location>
        <position position="191"/>
    </location>
    <ligand>
        <name>substrate</name>
    </ligand>
</feature>
<evidence type="ECO:0000313" key="6">
    <source>
        <dbReference type="EMBL" id="KAF2118945.1"/>
    </source>
</evidence>
<evidence type="ECO:0000256" key="4">
    <source>
        <dbReference type="PIRSR" id="PIRSR001221-2"/>
    </source>
</evidence>
<dbReference type="Gene3D" id="3.90.1300.10">
    <property type="entry name" value="Amidase signature (AS) domain"/>
    <property type="match status" value="1"/>
</dbReference>
<keyword evidence="7" id="KW-1185">Reference proteome</keyword>
<evidence type="ECO:0000259" key="5">
    <source>
        <dbReference type="Pfam" id="PF01425"/>
    </source>
</evidence>
<evidence type="ECO:0000256" key="1">
    <source>
        <dbReference type="ARBA" id="ARBA00009199"/>
    </source>
</evidence>
<dbReference type="PANTHER" id="PTHR46072">
    <property type="entry name" value="AMIDASE-RELATED-RELATED"/>
    <property type="match status" value="1"/>
</dbReference>
<sequence>MATPPIADWETLASSKRAQNHSKIPKEWLLPSTITDTISETSSQNVLDIPTSCGLLTPQEVELTERYDATDLISKMSKGEVKSYDVTLAFCKRAAIAHQLVNCLTEIFFEEALARARQCDDYIAKEGRPIGPLHGLPISLKDSFNVKGVQTTIGFVSFLKNPPATSNSYLVDLLFKAGAVFYVKTNLPQTMMTADSHNNVFGRTLNPNNLSLTAGGSTGGEGALVKLRGSVLGLTTDVAGSNRIPALCNGITSLKPTASRVPFGGGVGPGRYGSPTQILPVIGPACHSVRDVELFLKTVLSAKPWEFDENVMNVPWRTVEPVTKPLRFGLIRGHPKRPLHPPIARALHSAATALKAAGHSMVLLDDKIPDLYDTALLAWKYFLLDPKKTPVGHVNASGEPWVPSIMNCRFEELADWKPTLDELWDMNVERAKILRVYKDLMVENKLDAIVMAGYQSTAVSHDTYGVPIYTVLQNILNYPAGIITYLKASKQLDEPFFKADAAYEPPYPPDLIEGAPGAVQVVGRPMQDEELVEIMKVVEDVLKKAS</sequence>
<dbReference type="OrthoDB" id="6428749at2759"/>
<feature type="active site" description="Charge relay system" evidence="3">
    <location>
        <position position="141"/>
    </location>
</feature>
<dbReference type="InterPro" id="IPR023631">
    <property type="entry name" value="Amidase_dom"/>
</dbReference>
<feature type="active site" description="Acyl-ester intermediate" evidence="3">
    <location>
        <position position="241"/>
    </location>
</feature>
<feature type="binding site" evidence="4">
    <location>
        <begin position="238"/>
        <end position="241"/>
    </location>
    <ligand>
        <name>substrate</name>
    </ligand>
</feature>
<feature type="domain" description="Amidase" evidence="5">
    <location>
        <begin position="85"/>
        <end position="531"/>
    </location>
</feature>
<accession>A0A6A5ZI68</accession>
<evidence type="ECO:0000256" key="3">
    <source>
        <dbReference type="PIRSR" id="PIRSR001221-1"/>
    </source>
</evidence>
<protein>
    <submittedName>
        <fullName evidence="6">Amidase signature domain-containing protein</fullName>
    </submittedName>
</protein>
<evidence type="ECO:0000256" key="2">
    <source>
        <dbReference type="ARBA" id="ARBA00022801"/>
    </source>
</evidence>
<dbReference type="GO" id="GO:0016787">
    <property type="term" value="F:hydrolase activity"/>
    <property type="evidence" value="ECO:0007669"/>
    <property type="project" value="UniProtKB-KW"/>
</dbReference>
<dbReference type="Proteomes" id="UP000799770">
    <property type="component" value="Unassembled WGS sequence"/>
</dbReference>
<organism evidence="6 7">
    <name type="scientific">Lophiotrema nucula</name>
    <dbReference type="NCBI Taxonomy" id="690887"/>
    <lineage>
        <taxon>Eukaryota</taxon>
        <taxon>Fungi</taxon>
        <taxon>Dikarya</taxon>
        <taxon>Ascomycota</taxon>
        <taxon>Pezizomycotina</taxon>
        <taxon>Dothideomycetes</taxon>
        <taxon>Pleosporomycetidae</taxon>
        <taxon>Pleosporales</taxon>
        <taxon>Lophiotremataceae</taxon>
        <taxon>Lophiotrema</taxon>
    </lineage>
</organism>
<feature type="binding site" evidence="4">
    <location>
        <position position="217"/>
    </location>
    <ligand>
        <name>substrate</name>
    </ligand>
</feature>
<comment type="similarity">
    <text evidence="1">Belongs to the amidase family.</text>
</comment>
<keyword evidence="2" id="KW-0378">Hydrolase</keyword>
<feature type="active site" description="Charge relay system" evidence="3">
    <location>
        <position position="217"/>
    </location>
</feature>
<dbReference type="PIRSF" id="PIRSF001221">
    <property type="entry name" value="Amidase_fungi"/>
    <property type="match status" value="1"/>
</dbReference>
<gene>
    <name evidence="6" type="ORF">BDV96DRAFT_596749</name>
</gene>
<reference evidence="6" key="1">
    <citation type="journal article" date="2020" name="Stud. Mycol.">
        <title>101 Dothideomycetes genomes: a test case for predicting lifestyles and emergence of pathogens.</title>
        <authorList>
            <person name="Haridas S."/>
            <person name="Albert R."/>
            <person name="Binder M."/>
            <person name="Bloem J."/>
            <person name="Labutti K."/>
            <person name="Salamov A."/>
            <person name="Andreopoulos B."/>
            <person name="Baker S."/>
            <person name="Barry K."/>
            <person name="Bills G."/>
            <person name="Bluhm B."/>
            <person name="Cannon C."/>
            <person name="Castanera R."/>
            <person name="Culley D."/>
            <person name="Daum C."/>
            <person name="Ezra D."/>
            <person name="Gonzalez J."/>
            <person name="Henrissat B."/>
            <person name="Kuo A."/>
            <person name="Liang C."/>
            <person name="Lipzen A."/>
            <person name="Lutzoni F."/>
            <person name="Magnuson J."/>
            <person name="Mondo S."/>
            <person name="Nolan M."/>
            <person name="Ohm R."/>
            <person name="Pangilinan J."/>
            <person name="Park H.-J."/>
            <person name="Ramirez L."/>
            <person name="Alfaro M."/>
            <person name="Sun H."/>
            <person name="Tritt A."/>
            <person name="Yoshinaga Y."/>
            <person name="Zwiers L.-H."/>
            <person name="Turgeon B."/>
            <person name="Goodwin S."/>
            <person name="Spatafora J."/>
            <person name="Crous P."/>
            <person name="Grigoriev I."/>
        </authorList>
    </citation>
    <scope>NUCLEOTIDE SEQUENCE</scope>
    <source>
        <strain evidence="6">CBS 627.86</strain>
    </source>
</reference>
<evidence type="ECO:0000313" key="7">
    <source>
        <dbReference type="Proteomes" id="UP000799770"/>
    </source>
</evidence>
<proteinExistence type="inferred from homology"/>
<dbReference type="InterPro" id="IPR036928">
    <property type="entry name" value="AS_sf"/>
</dbReference>
<dbReference type="Pfam" id="PF01425">
    <property type="entry name" value="Amidase"/>
    <property type="match status" value="1"/>
</dbReference>
<dbReference type="EMBL" id="ML977316">
    <property type="protein sequence ID" value="KAF2118945.1"/>
    <property type="molecule type" value="Genomic_DNA"/>
</dbReference>
<dbReference type="PANTHER" id="PTHR46072:SF5">
    <property type="entry name" value="GENERAL AMIDASE-C"/>
    <property type="match status" value="1"/>
</dbReference>
<dbReference type="SUPFAM" id="SSF75304">
    <property type="entry name" value="Amidase signature (AS) enzymes"/>
    <property type="match status" value="1"/>
</dbReference>
<name>A0A6A5ZI68_9PLEO</name>
<dbReference type="AlphaFoldDB" id="A0A6A5ZI68"/>